<protein>
    <submittedName>
        <fullName evidence="3">Uncharacterized protein</fullName>
    </submittedName>
</protein>
<reference evidence="3" key="1">
    <citation type="submission" date="2020-10" db="EMBL/GenBank/DDBJ databases">
        <authorList>
            <person name="Gilroy R."/>
        </authorList>
    </citation>
    <scope>NUCLEOTIDE SEQUENCE</scope>
    <source>
        <strain evidence="3">1063</strain>
    </source>
</reference>
<keyword evidence="1" id="KW-0175">Coiled coil</keyword>
<keyword evidence="2" id="KW-0812">Transmembrane</keyword>
<proteinExistence type="predicted"/>
<dbReference type="Proteomes" id="UP000824088">
    <property type="component" value="Unassembled WGS sequence"/>
</dbReference>
<reference evidence="3" key="2">
    <citation type="journal article" date="2021" name="PeerJ">
        <title>Extensive microbial diversity within the chicken gut microbiome revealed by metagenomics and culture.</title>
        <authorList>
            <person name="Gilroy R."/>
            <person name="Ravi A."/>
            <person name="Getino M."/>
            <person name="Pursley I."/>
            <person name="Horton D.L."/>
            <person name="Alikhan N.F."/>
            <person name="Baker D."/>
            <person name="Gharbi K."/>
            <person name="Hall N."/>
            <person name="Watson M."/>
            <person name="Adriaenssens E.M."/>
            <person name="Foster-Nyarko E."/>
            <person name="Jarju S."/>
            <person name="Secka A."/>
            <person name="Antonio M."/>
            <person name="Oren A."/>
            <person name="Chaudhuri R.R."/>
            <person name="La Ragione R."/>
            <person name="Hildebrand F."/>
            <person name="Pallen M.J."/>
        </authorList>
    </citation>
    <scope>NUCLEOTIDE SEQUENCE</scope>
    <source>
        <strain evidence="3">1063</strain>
    </source>
</reference>
<organism evidence="3 4">
    <name type="scientific">Candidatus Limadaptatus stercorigallinarum</name>
    <dbReference type="NCBI Taxonomy" id="2840845"/>
    <lineage>
        <taxon>Bacteria</taxon>
        <taxon>Bacillati</taxon>
        <taxon>Bacillota</taxon>
        <taxon>Clostridia</taxon>
        <taxon>Eubacteriales</taxon>
        <taxon>Candidatus Limadaptatus</taxon>
    </lineage>
</organism>
<keyword evidence="2" id="KW-0472">Membrane</keyword>
<dbReference type="AlphaFoldDB" id="A0A9D1L1J5"/>
<evidence type="ECO:0000313" key="4">
    <source>
        <dbReference type="Proteomes" id="UP000824088"/>
    </source>
</evidence>
<gene>
    <name evidence="3" type="ORF">IAD51_04885</name>
</gene>
<feature type="transmembrane region" description="Helical" evidence="2">
    <location>
        <begin position="49"/>
        <end position="69"/>
    </location>
</feature>
<accession>A0A9D1L1J5</accession>
<feature type="coiled-coil region" evidence="1">
    <location>
        <begin position="12"/>
        <end position="43"/>
    </location>
</feature>
<evidence type="ECO:0000256" key="2">
    <source>
        <dbReference type="SAM" id="Phobius"/>
    </source>
</evidence>
<comment type="caution">
    <text evidence="3">The sequence shown here is derived from an EMBL/GenBank/DDBJ whole genome shotgun (WGS) entry which is preliminary data.</text>
</comment>
<sequence length="70" mass="8022">MTSANELKAEILASADKALTETREELKKTEKQIQKQREDMRMESGFRKFLFWATPVLLLAQTIALIIALL</sequence>
<dbReference type="EMBL" id="DVMN01000088">
    <property type="protein sequence ID" value="HIU21549.1"/>
    <property type="molecule type" value="Genomic_DNA"/>
</dbReference>
<evidence type="ECO:0000256" key="1">
    <source>
        <dbReference type="SAM" id="Coils"/>
    </source>
</evidence>
<evidence type="ECO:0000313" key="3">
    <source>
        <dbReference type="EMBL" id="HIU21549.1"/>
    </source>
</evidence>
<keyword evidence="2" id="KW-1133">Transmembrane helix</keyword>
<name>A0A9D1L1J5_9FIRM</name>